<organism evidence="11 12">
    <name type="scientific">Effusibacillus consociatus</name>
    <dbReference type="NCBI Taxonomy" id="1117041"/>
    <lineage>
        <taxon>Bacteria</taxon>
        <taxon>Bacillati</taxon>
        <taxon>Bacillota</taxon>
        <taxon>Bacilli</taxon>
        <taxon>Bacillales</taxon>
        <taxon>Alicyclobacillaceae</taxon>
        <taxon>Effusibacillus</taxon>
    </lineage>
</organism>
<keyword evidence="10" id="KW-0479">Metal-binding</keyword>
<evidence type="ECO:0000256" key="6">
    <source>
        <dbReference type="ARBA" id="ARBA00023303"/>
    </source>
</evidence>
<evidence type="ECO:0000256" key="4">
    <source>
        <dbReference type="ARBA" id="ARBA00022989"/>
    </source>
</evidence>
<dbReference type="Pfam" id="PF02537">
    <property type="entry name" value="CRCB"/>
    <property type="match status" value="1"/>
</dbReference>
<keyword evidence="4 10" id="KW-1133">Transmembrane helix</keyword>
<comment type="similarity">
    <text evidence="7 10">Belongs to the fluoride channel Fluc/FEX (TC 1.A.43) family.</text>
</comment>
<protein>
    <recommendedName>
        <fullName evidence="10">Fluoride-specific ion channel FluC</fullName>
    </recommendedName>
</protein>
<comment type="caution">
    <text evidence="11">The sequence shown here is derived from an EMBL/GenBank/DDBJ whole genome shotgun (WGS) entry which is preliminary data.</text>
</comment>
<keyword evidence="10" id="KW-0406">Ion transport</keyword>
<evidence type="ECO:0000256" key="5">
    <source>
        <dbReference type="ARBA" id="ARBA00023136"/>
    </source>
</evidence>
<feature type="binding site" evidence="10">
    <location>
        <position position="74"/>
    </location>
    <ligand>
        <name>Na(+)</name>
        <dbReference type="ChEBI" id="CHEBI:29101"/>
        <note>structural</note>
    </ligand>
</feature>
<proteinExistence type="inferred from homology"/>
<keyword evidence="10" id="KW-0915">Sodium</keyword>
<dbReference type="PANTHER" id="PTHR28259:SF1">
    <property type="entry name" value="FLUORIDE EXPORT PROTEIN 1-RELATED"/>
    <property type="match status" value="1"/>
</dbReference>
<evidence type="ECO:0000313" key="12">
    <source>
        <dbReference type="Proteomes" id="UP001596002"/>
    </source>
</evidence>
<dbReference type="PANTHER" id="PTHR28259">
    <property type="entry name" value="FLUORIDE EXPORT PROTEIN 1-RELATED"/>
    <property type="match status" value="1"/>
</dbReference>
<dbReference type="HAMAP" id="MF_00454">
    <property type="entry name" value="FluC"/>
    <property type="match status" value="1"/>
</dbReference>
<evidence type="ECO:0000256" key="10">
    <source>
        <dbReference type="HAMAP-Rule" id="MF_00454"/>
    </source>
</evidence>
<comment type="subcellular location">
    <subcellularLocation>
        <location evidence="1 10">Cell membrane</location>
        <topology evidence="1 10">Multi-pass membrane protein</topology>
    </subcellularLocation>
</comment>
<dbReference type="EMBL" id="JBHSHC010000154">
    <property type="protein sequence ID" value="MFC4770140.1"/>
    <property type="molecule type" value="Genomic_DNA"/>
</dbReference>
<evidence type="ECO:0000256" key="8">
    <source>
        <dbReference type="ARBA" id="ARBA00035585"/>
    </source>
</evidence>
<keyword evidence="5 10" id="KW-0472">Membrane</keyword>
<feature type="transmembrane region" description="Helical" evidence="10">
    <location>
        <begin position="29"/>
        <end position="51"/>
    </location>
</feature>
<evidence type="ECO:0000313" key="11">
    <source>
        <dbReference type="EMBL" id="MFC4770140.1"/>
    </source>
</evidence>
<keyword evidence="12" id="KW-1185">Reference proteome</keyword>
<dbReference type="RefSeq" id="WP_380029477.1">
    <property type="nucleotide sequence ID" value="NZ_JBHSHC010000154.1"/>
</dbReference>
<comment type="function">
    <text evidence="9 10">Fluoride-specific ion channel. Important for reducing fluoride concentration in the cell, thus reducing its toxicity.</text>
</comment>
<name>A0ABV9Q7F9_9BACL</name>
<dbReference type="Proteomes" id="UP001596002">
    <property type="component" value="Unassembled WGS sequence"/>
</dbReference>
<reference evidence="12" key="1">
    <citation type="journal article" date="2019" name="Int. J. Syst. Evol. Microbiol.">
        <title>The Global Catalogue of Microorganisms (GCM) 10K type strain sequencing project: providing services to taxonomists for standard genome sequencing and annotation.</title>
        <authorList>
            <consortium name="The Broad Institute Genomics Platform"/>
            <consortium name="The Broad Institute Genome Sequencing Center for Infectious Disease"/>
            <person name="Wu L."/>
            <person name="Ma J."/>
        </authorList>
    </citation>
    <scope>NUCLEOTIDE SEQUENCE [LARGE SCALE GENOMIC DNA]</scope>
    <source>
        <strain evidence="12">WYCCWR 12678</strain>
    </source>
</reference>
<gene>
    <name evidence="10 11" type="primary">crcB</name>
    <name evidence="10" type="synonym">fluC</name>
    <name evidence="11" type="ORF">ACFO8Q_22955</name>
</gene>
<evidence type="ECO:0000256" key="7">
    <source>
        <dbReference type="ARBA" id="ARBA00035120"/>
    </source>
</evidence>
<evidence type="ECO:0000256" key="2">
    <source>
        <dbReference type="ARBA" id="ARBA00022475"/>
    </source>
</evidence>
<keyword evidence="2 10" id="KW-1003">Cell membrane</keyword>
<keyword evidence="6 10" id="KW-0407">Ion channel</keyword>
<feature type="transmembrane region" description="Helical" evidence="10">
    <location>
        <begin position="93"/>
        <end position="114"/>
    </location>
</feature>
<keyword evidence="3 10" id="KW-0812">Transmembrane</keyword>
<evidence type="ECO:0000256" key="3">
    <source>
        <dbReference type="ARBA" id="ARBA00022692"/>
    </source>
</evidence>
<feature type="binding site" evidence="10">
    <location>
        <position position="71"/>
    </location>
    <ligand>
        <name>Na(+)</name>
        <dbReference type="ChEBI" id="CHEBI:29101"/>
        <note>structural</note>
    </ligand>
</feature>
<comment type="activity regulation">
    <text evidence="10">Na(+) is not transported, but it plays an essential structural role and its presence is essential for fluoride channel function.</text>
</comment>
<comment type="catalytic activity">
    <reaction evidence="8">
        <text>fluoride(in) = fluoride(out)</text>
        <dbReference type="Rhea" id="RHEA:76159"/>
        <dbReference type="ChEBI" id="CHEBI:17051"/>
    </reaction>
    <physiologicalReaction direction="left-to-right" evidence="8">
        <dbReference type="Rhea" id="RHEA:76160"/>
    </physiologicalReaction>
</comment>
<sequence>MYLGVGGTLGAISRYTLGIWIGERFGQAFPVHTLTINLLGCFLLSLFYTLTTTRFLVHPHFRSSFGTGFVGSFTTFSTFSYENVTLLQSAHYGLALLYIAASLLGGYLFTSLGIRLGNYEKGRIQQESE</sequence>
<evidence type="ECO:0000256" key="9">
    <source>
        <dbReference type="ARBA" id="ARBA00049940"/>
    </source>
</evidence>
<accession>A0ABV9Q7F9</accession>
<dbReference type="NCBIfam" id="TIGR00494">
    <property type="entry name" value="crcB"/>
    <property type="match status" value="1"/>
</dbReference>
<dbReference type="InterPro" id="IPR003691">
    <property type="entry name" value="FluC"/>
</dbReference>
<evidence type="ECO:0000256" key="1">
    <source>
        <dbReference type="ARBA" id="ARBA00004651"/>
    </source>
</evidence>
<keyword evidence="10" id="KW-0813">Transport</keyword>
<feature type="transmembrane region" description="Helical" evidence="10">
    <location>
        <begin position="63"/>
        <end position="81"/>
    </location>
</feature>